<reference evidence="3" key="1">
    <citation type="journal article" date="2020" name="Nat. Commun.">
        <title>Genome assembly of wild tea tree DASZ reveals pedigree and selection history of tea varieties.</title>
        <authorList>
            <person name="Zhang W."/>
            <person name="Zhang Y."/>
            <person name="Qiu H."/>
            <person name="Guo Y."/>
            <person name="Wan H."/>
            <person name="Zhang X."/>
            <person name="Scossa F."/>
            <person name="Alseekh S."/>
            <person name="Zhang Q."/>
            <person name="Wang P."/>
            <person name="Xu L."/>
            <person name="Schmidt M.H."/>
            <person name="Jia X."/>
            <person name="Li D."/>
            <person name="Zhu A."/>
            <person name="Guo F."/>
            <person name="Chen W."/>
            <person name="Ni D."/>
            <person name="Usadel B."/>
            <person name="Fernie A.R."/>
            <person name="Wen W."/>
        </authorList>
    </citation>
    <scope>NUCLEOTIDE SEQUENCE [LARGE SCALE GENOMIC DNA]</scope>
    <source>
        <strain evidence="3">cv. G240</strain>
    </source>
</reference>
<accession>A0A7J7GRZ1</accession>
<feature type="domain" description="AIR12 DOMON" evidence="1">
    <location>
        <begin position="1"/>
        <end position="61"/>
    </location>
</feature>
<protein>
    <recommendedName>
        <fullName evidence="1">AIR12 DOMON domain-containing protein</fullName>
    </recommendedName>
</protein>
<evidence type="ECO:0000313" key="3">
    <source>
        <dbReference type="Proteomes" id="UP000593564"/>
    </source>
</evidence>
<sequence length="68" mass="7411">MVGTQVIIAYQKPDGNMAVYTTSVDSYATQLQEGNLSFPVSDLSTLFANDKIIIFATIQSTMCSKMDP</sequence>
<dbReference type="Pfam" id="PF04526">
    <property type="entry name" value="DUF568"/>
    <property type="match status" value="1"/>
</dbReference>
<keyword evidence="3" id="KW-1185">Reference proteome</keyword>
<organism evidence="2 3">
    <name type="scientific">Camellia sinensis</name>
    <name type="common">Tea plant</name>
    <name type="synonym">Thea sinensis</name>
    <dbReference type="NCBI Taxonomy" id="4442"/>
    <lineage>
        <taxon>Eukaryota</taxon>
        <taxon>Viridiplantae</taxon>
        <taxon>Streptophyta</taxon>
        <taxon>Embryophyta</taxon>
        <taxon>Tracheophyta</taxon>
        <taxon>Spermatophyta</taxon>
        <taxon>Magnoliopsida</taxon>
        <taxon>eudicotyledons</taxon>
        <taxon>Gunneridae</taxon>
        <taxon>Pentapetalae</taxon>
        <taxon>asterids</taxon>
        <taxon>Ericales</taxon>
        <taxon>Theaceae</taxon>
        <taxon>Camellia</taxon>
    </lineage>
</organism>
<dbReference type="AlphaFoldDB" id="A0A7J7GRZ1"/>
<evidence type="ECO:0000313" key="2">
    <source>
        <dbReference type="EMBL" id="KAF5943559.1"/>
    </source>
</evidence>
<dbReference type="EMBL" id="JACBKZ010000008">
    <property type="protein sequence ID" value="KAF5943559.1"/>
    <property type="molecule type" value="Genomic_DNA"/>
</dbReference>
<evidence type="ECO:0000259" key="1">
    <source>
        <dbReference type="Pfam" id="PF04526"/>
    </source>
</evidence>
<name>A0A7J7GRZ1_CAMSI</name>
<dbReference type="Proteomes" id="UP000593564">
    <property type="component" value="Unassembled WGS sequence"/>
</dbReference>
<comment type="caution">
    <text evidence="2">The sequence shown here is derived from an EMBL/GenBank/DDBJ whole genome shotgun (WGS) entry which is preliminary data.</text>
</comment>
<dbReference type="InterPro" id="IPR045265">
    <property type="entry name" value="AIR12_DOMON"/>
</dbReference>
<gene>
    <name evidence="2" type="ORF">HYC85_017636</name>
</gene>
<reference evidence="2 3" key="2">
    <citation type="submission" date="2020-07" db="EMBL/GenBank/DDBJ databases">
        <title>Genome assembly of wild tea tree DASZ reveals pedigree and selection history of tea varieties.</title>
        <authorList>
            <person name="Zhang W."/>
        </authorList>
    </citation>
    <scope>NUCLEOTIDE SEQUENCE [LARGE SCALE GENOMIC DNA]</scope>
    <source>
        <strain evidence="3">cv. G240</strain>
        <tissue evidence="2">Leaf</tissue>
    </source>
</reference>
<proteinExistence type="predicted"/>